<keyword evidence="1" id="KW-1133">Transmembrane helix</keyword>
<sequence length="54" mass="6316">MRVKTVEHPFHPHPHRSLLSYTYLFRPIPFVPITGTIKLVTMIFFPPVFKLVAP</sequence>
<protein>
    <submittedName>
        <fullName evidence="2">Uncharacterized protein</fullName>
    </submittedName>
</protein>
<comment type="caution">
    <text evidence="2">The sequence shown here is derived from an EMBL/GenBank/DDBJ whole genome shotgun (WGS) entry which is preliminary data.</text>
</comment>
<dbReference type="AlphaFoldDB" id="A0AAD9E803"/>
<reference evidence="2" key="1">
    <citation type="submission" date="2023-01" db="EMBL/GenBank/DDBJ databases">
        <title>Colletotrichum chrysophilum M932 genome sequence.</title>
        <authorList>
            <person name="Baroncelli R."/>
        </authorList>
    </citation>
    <scope>NUCLEOTIDE SEQUENCE</scope>
    <source>
        <strain evidence="2">M932</strain>
    </source>
</reference>
<proteinExistence type="predicted"/>
<gene>
    <name evidence="2" type="ORF">CCHR01_16216</name>
</gene>
<keyword evidence="3" id="KW-1185">Reference proteome</keyword>
<feature type="transmembrane region" description="Helical" evidence="1">
    <location>
        <begin position="21"/>
        <end position="45"/>
    </location>
</feature>
<accession>A0AAD9E803</accession>
<evidence type="ECO:0000313" key="2">
    <source>
        <dbReference type="EMBL" id="KAK1841169.1"/>
    </source>
</evidence>
<evidence type="ECO:0000313" key="3">
    <source>
        <dbReference type="Proteomes" id="UP001243330"/>
    </source>
</evidence>
<evidence type="ECO:0000256" key="1">
    <source>
        <dbReference type="SAM" id="Phobius"/>
    </source>
</evidence>
<name>A0AAD9E803_9PEZI</name>
<keyword evidence="1" id="KW-0472">Membrane</keyword>
<keyword evidence="1" id="KW-0812">Transmembrane</keyword>
<dbReference type="EMBL" id="JAQOWY010000501">
    <property type="protein sequence ID" value="KAK1841169.1"/>
    <property type="molecule type" value="Genomic_DNA"/>
</dbReference>
<organism evidence="2 3">
    <name type="scientific">Colletotrichum chrysophilum</name>
    <dbReference type="NCBI Taxonomy" id="1836956"/>
    <lineage>
        <taxon>Eukaryota</taxon>
        <taxon>Fungi</taxon>
        <taxon>Dikarya</taxon>
        <taxon>Ascomycota</taxon>
        <taxon>Pezizomycotina</taxon>
        <taxon>Sordariomycetes</taxon>
        <taxon>Hypocreomycetidae</taxon>
        <taxon>Glomerellales</taxon>
        <taxon>Glomerellaceae</taxon>
        <taxon>Colletotrichum</taxon>
        <taxon>Colletotrichum gloeosporioides species complex</taxon>
    </lineage>
</organism>
<dbReference type="Proteomes" id="UP001243330">
    <property type="component" value="Unassembled WGS sequence"/>
</dbReference>